<dbReference type="GO" id="GO:0016757">
    <property type="term" value="F:glycosyltransferase activity"/>
    <property type="evidence" value="ECO:0007669"/>
    <property type="project" value="UniProtKB-KW"/>
</dbReference>
<keyword evidence="6" id="KW-1185">Reference proteome</keyword>
<evidence type="ECO:0000313" key="6">
    <source>
        <dbReference type="Proteomes" id="UP001516400"/>
    </source>
</evidence>
<dbReference type="AlphaFoldDB" id="A0ABD2MJ06"/>
<dbReference type="SUPFAM" id="SSF53756">
    <property type="entry name" value="UDP-Glycosyltransferase/glycogen phosphorylase"/>
    <property type="match status" value="1"/>
</dbReference>
<dbReference type="PANTHER" id="PTHR48043:SF145">
    <property type="entry name" value="FI06409P-RELATED"/>
    <property type="match status" value="1"/>
</dbReference>
<proteinExistence type="inferred from homology"/>
<keyword evidence="2" id="KW-0328">Glycosyltransferase</keyword>
<protein>
    <submittedName>
        <fullName evidence="5">Uncharacterized protein</fullName>
    </submittedName>
</protein>
<reference evidence="5 6" key="1">
    <citation type="journal article" date="2021" name="BMC Biol.">
        <title>Horizontally acquired antibacterial genes associated with adaptive radiation of ladybird beetles.</title>
        <authorList>
            <person name="Li H.S."/>
            <person name="Tang X.F."/>
            <person name="Huang Y.H."/>
            <person name="Xu Z.Y."/>
            <person name="Chen M.L."/>
            <person name="Du X.Y."/>
            <person name="Qiu B.Y."/>
            <person name="Chen P.T."/>
            <person name="Zhang W."/>
            <person name="Slipinski A."/>
            <person name="Escalona H.E."/>
            <person name="Waterhouse R.M."/>
            <person name="Zwick A."/>
            <person name="Pang H."/>
        </authorList>
    </citation>
    <scope>NUCLEOTIDE SEQUENCE [LARGE SCALE GENOMIC DNA]</scope>
    <source>
        <strain evidence="5">SYSU2018</strain>
    </source>
</reference>
<name>A0ABD2MJ06_9CUCU</name>
<sequence length="330" mass="38518">MKVFELIFLFVCIFKSIGSYDILAIFPHEGRSHHNVFAPVIRRLASGGHNMTVIGYYSFKVENKHFREIILEDTMKQGEYFFDLKSFVDVPWSISQAMIPFVLTDLGVRSCQVMLSNSKIQNLLKQNIKFDLILAEFFNSECIHIFKDQFDVPLVGISASTIMPWHNDRFGNPDNPSYIPNNHLWHEMKMNFFERVENVLGLYWHNIFYWILTMKNQNKIESFSERRLRLNHAKISNTSLLLANSHFSLTYPRPLVPGVIEVGGIHIEDKKMLPWIHAANNVFFEVTASDIECIISEILFYNPTMGVGFYDPWVLVLRVRFLQIIIFDLI</sequence>
<evidence type="ECO:0000256" key="1">
    <source>
        <dbReference type="ARBA" id="ARBA00009995"/>
    </source>
</evidence>
<dbReference type="EMBL" id="JABFTP020000001">
    <property type="protein sequence ID" value="KAL3266347.1"/>
    <property type="molecule type" value="Genomic_DNA"/>
</dbReference>
<keyword evidence="4" id="KW-0732">Signal</keyword>
<feature type="chain" id="PRO_5044894126" evidence="4">
    <location>
        <begin position="20"/>
        <end position="330"/>
    </location>
</feature>
<dbReference type="Proteomes" id="UP001516400">
    <property type="component" value="Unassembled WGS sequence"/>
</dbReference>
<dbReference type="InterPro" id="IPR002213">
    <property type="entry name" value="UDP_glucos_trans"/>
</dbReference>
<accession>A0ABD2MJ06</accession>
<evidence type="ECO:0000256" key="2">
    <source>
        <dbReference type="ARBA" id="ARBA00022676"/>
    </source>
</evidence>
<comment type="caution">
    <text evidence="5">The sequence shown here is derived from an EMBL/GenBank/DDBJ whole genome shotgun (WGS) entry which is preliminary data.</text>
</comment>
<organism evidence="5 6">
    <name type="scientific">Cryptolaemus montrouzieri</name>
    <dbReference type="NCBI Taxonomy" id="559131"/>
    <lineage>
        <taxon>Eukaryota</taxon>
        <taxon>Metazoa</taxon>
        <taxon>Ecdysozoa</taxon>
        <taxon>Arthropoda</taxon>
        <taxon>Hexapoda</taxon>
        <taxon>Insecta</taxon>
        <taxon>Pterygota</taxon>
        <taxon>Neoptera</taxon>
        <taxon>Endopterygota</taxon>
        <taxon>Coleoptera</taxon>
        <taxon>Polyphaga</taxon>
        <taxon>Cucujiformia</taxon>
        <taxon>Coccinelloidea</taxon>
        <taxon>Coccinellidae</taxon>
        <taxon>Scymninae</taxon>
        <taxon>Scymnini</taxon>
        <taxon>Cryptolaemus</taxon>
    </lineage>
</organism>
<gene>
    <name evidence="5" type="ORF">HHI36_010525</name>
</gene>
<feature type="signal peptide" evidence="4">
    <location>
        <begin position="1"/>
        <end position="19"/>
    </location>
</feature>
<keyword evidence="3" id="KW-0808">Transferase</keyword>
<dbReference type="InterPro" id="IPR050271">
    <property type="entry name" value="UDP-glycosyltransferase"/>
</dbReference>
<dbReference type="Pfam" id="PF00201">
    <property type="entry name" value="UDPGT"/>
    <property type="match status" value="1"/>
</dbReference>
<dbReference type="Gene3D" id="3.40.50.2000">
    <property type="entry name" value="Glycogen Phosphorylase B"/>
    <property type="match status" value="1"/>
</dbReference>
<evidence type="ECO:0000256" key="4">
    <source>
        <dbReference type="SAM" id="SignalP"/>
    </source>
</evidence>
<comment type="similarity">
    <text evidence="1">Belongs to the UDP-glycosyltransferase family.</text>
</comment>
<dbReference type="PANTHER" id="PTHR48043">
    <property type="entry name" value="EG:EG0003.4 PROTEIN-RELATED"/>
    <property type="match status" value="1"/>
</dbReference>
<evidence type="ECO:0000256" key="3">
    <source>
        <dbReference type="ARBA" id="ARBA00022679"/>
    </source>
</evidence>
<evidence type="ECO:0000313" key="5">
    <source>
        <dbReference type="EMBL" id="KAL3266347.1"/>
    </source>
</evidence>